<gene>
    <name evidence="1" type="ORF">LX69_02668</name>
</gene>
<reference evidence="1 2" key="1">
    <citation type="submission" date="2018-06" db="EMBL/GenBank/DDBJ databases">
        <title>Genomic Encyclopedia of Archaeal and Bacterial Type Strains, Phase II (KMG-II): from individual species to whole genera.</title>
        <authorList>
            <person name="Goeker M."/>
        </authorList>
    </citation>
    <scope>NUCLEOTIDE SEQUENCE [LARGE SCALE GENOMIC DNA]</scope>
    <source>
        <strain evidence="1 2">DSM 6779</strain>
    </source>
</reference>
<keyword evidence="2" id="KW-1185">Reference proteome</keyword>
<accession>A0A2W7NQ55</accession>
<organism evidence="1 2">
    <name type="scientific">Breznakibacter xylanolyticus</name>
    <dbReference type="NCBI Taxonomy" id="990"/>
    <lineage>
        <taxon>Bacteria</taxon>
        <taxon>Pseudomonadati</taxon>
        <taxon>Bacteroidota</taxon>
        <taxon>Bacteroidia</taxon>
        <taxon>Marinilabiliales</taxon>
        <taxon>Marinilabiliaceae</taxon>
        <taxon>Breznakibacter</taxon>
    </lineage>
</organism>
<comment type="caution">
    <text evidence="1">The sequence shown here is derived from an EMBL/GenBank/DDBJ whole genome shotgun (WGS) entry which is preliminary data.</text>
</comment>
<proteinExistence type="predicted"/>
<dbReference type="OrthoDB" id="1422734at2"/>
<evidence type="ECO:0000313" key="2">
    <source>
        <dbReference type="Proteomes" id="UP000249239"/>
    </source>
</evidence>
<protein>
    <submittedName>
        <fullName evidence="1">Uncharacterized protein</fullName>
    </submittedName>
</protein>
<evidence type="ECO:0000313" key="1">
    <source>
        <dbReference type="EMBL" id="PZX13412.1"/>
    </source>
</evidence>
<name>A0A2W7NQ55_9BACT</name>
<sequence length="198" mass="23120">MITMINTLGCTDHNTFKNDETLNEIFTPNEIHDISTLIDYTDDIVKSKTNQKDINHAYHVYFDILKDSMLANNYIIPISNKMKFNFLKSIDKNTIKEFWHIHHSKNINNEELILNRNGKFLNYIKEIGKSDSIFNDFYHFTIDMGDIYKAGLIIYFSNNDKINFNLAQNRILAMVCIFSISEEIKGQIIESITIPSNH</sequence>
<dbReference type="AlphaFoldDB" id="A0A2W7NQ55"/>
<dbReference type="EMBL" id="QKZK01000026">
    <property type="protein sequence ID" value="PZX13412.1"/>
    <property type="molecule type" value="Genomic_DNA"/>
</dbReference>
<dbReference type="Proteomes" id="UP000249239">
    <property type="component" value="Unassembled WGS sequence"/>
</dbReference>